<dbReference type="Proteomes" id="UP000192257">
    <property type="component" value="Unassembled WGS sequence"/>
</dbReference>
<protein>
    <submittedName>
        <fullName evidence="2">Uncharacterized protein</fullName>
    </submittedName>
</protein>
<sequence>MSMGKISLHKEEGSTSALDSGTFFKNASEGISVPLHDSTQNENKDGSPLAMARGSDSANGHPQQDQPREGQLTEEENSPGLRSGAPEEKMQTSTGRSKKKISWRCGMCGYHVLAMDQEGNPLPLSVSPFGEVLPMSCPRCLLEHTSWEQAVPFDEHGDHTNIRSKLSNNYVRTTAKENGPVKDFHPPPTSSASGVQTEKVEIPPILEEIGRWTYKDGVPKPTVPEVSRPRGTRMAYYCGKCDRQLLRMDPYGELVPMVRDKDGVLLPILCPGCKEEHNQWEVKPYKVTR</sequence>
<evidence type="ECO:0000256" key="1">
    <source>
        <dbReference type="SAM" id="MobiDB-lite"/>
    </source>
</evidence>
<comment type="caution">
    <text evidence="2">The sequence shown here is derived from an EMBL/GenBank/DDBJ whole genome shotgun (WGS) entry which is preliminary data.</text>
</comment>
<feature type="region of interest" description="Disordered" evidence="1">
    <location>
        <begin position="177"/>
        <end position="196"/>
    </location>
</feature>
<dbReference type="GeneID" id="39990100"/>
<dbReference type="VEuPathDB" id="TriTrypDB:TM35_000461410"/>
<organism evidence="2 3">
    <name type="scientific">Trypanosoma theileri</name>
    <dbReference type="NCBI Taxonomy" id="67003"/>
    <lineage>
        <taxon>Eukaryota</taxon>
        <taxon>Discoba</taxon>
        <taxon>Euglenozoa</taxon>
        <taxon>Kinetoplastea</taxon>
        <taxon>Metakinetoplastina</taxon>
        <taxon>Trypanosomatida</taxon>
        <taxon>Trypanosomatidae</taxon>
        <taxon>Trypanosoma</taxon>
    </lineage>
</organism>
<reference evidence="2 3" key="1">
    <citation type="submission" date="2017-03" db="EMBL/GenBank/DDBJ databases">
        <title>An alternative strategy for trypanosome survival in the mammalian bloodstream revealed through genome and transcriptome analysis of the ubiquitous bovine parasite Trypanosoma (Megatrypanum) theileri.</title>
        <authorList>
            <person name="Kelly S."/>
            <person name="Ivens A."/>
            <person name="Mott A."/>
            <person name="O'Neill E."/>
            <person name="Emms D."/>
            <person name="Macleod O."/>
            <person name="Voorheis P."/>
            <person name="Matthews J."/>
            <person name="Matthews K."/>
            <person name="Carrington M."/>
        </authorList>
    </citation>
    <scope>NUCLEOTIDE SEQUENCE [LARGE SCALE GENOMIC DNA]</scope>
    <source>
        <strain evidence="2">Edinburgh</strain>
    </source>
</reference>
<accession>A0A1X0NHT6</accession>
<dbReference type="AlphaFoldDB" id="A0A1X0NHT6"/>
<evidence type="ECO:0000313" key="3">
    <source>
        <dbReference type="Proteomes" id="UP000192257"/>
    </source>
</evidence>
<name>A0A1X0NHT6_9TRYP</name>
<evidence type="ECO:0000313" key="2">
    <source>
        <dbReference type="EMBL" id="ORC84322.1"/>
    </source>
</evidence>
<keyword evidence="3" id="KW-1185">Reference proteome</keyword>
<dbReference type="OrthoDB" id="277400at2759"/>
<feature type="region of interest" description="Disordered" evidence="1">
    <location>
        <begin position="1"/>
        <end position="98"/>
    </location>
</feature>
<dbReference type="EMBL" id="NBCO01000046">
    <property type="protein sequence ID" value="ORC84322.1"/>
    <property type="molecule type" value="Genomic_DNA"/>
</dbReference>
<feature type="compositionally biased region" description="Polar residues" evidence="1">
    <location>
        <begin position="14"/>
        <end position="25"/>
    </location>
</feature>
<proteinExistence type="predicted"/>
<dbReference type="RefSeq" id="XP_028878388.1">
    <property type="nucleotide sequence ID" value="XM_029030320.1"/>
</dbReference>
<feature type="compositionally biased region" description="Polar residues" evidence="1">
    <location>
        <begin position="56"/>
        <end position="65"/>
    </location>
</feature>
<gene>
    <name evidence="2" type="ORF">TM35_000461410</name>
</gene>